<dbReference type="OrthoDB" id="1752401at2759"/>
<evidence type="ECO:0000256" key="1">
    <source>
        <dbReference type="SAM" id="MobiDB-lite"/>
    </source>
</evidence>
<feature type="region of interest" description="Disordered" evidence="1">
    <location>
        <begin position="232"/>
        <end position="267"/>
    </location>
</feature>
<feature type="compositionally biased region" description="Polar residues" evidence="1">
    <location>
        <begin position="256"/>
        <end position="267"/>
    </location>
</feature>
<dbReference type="Proteomes" id="UP001141552">
    <property type="component" value="Unassembled WGS sequence"/>
</dbReference>
<protein>
    <submittedName>
        <fullName evidence="2">Uncharacterized protein</fullName>
    </submittedName>
</protein>
<proteinExistence type="predicted"/>
<keyword evidence="3" id="KW-1185">Reference proteome</keyword>
<gene>
    <name evidence="2" type="ORF">Tsubulata_047814</name>
</gene>
<reference evidence="2" key="2">
    <citation type="journal article" date="2023" name="Plants (Basel)">
        <title>Annotation of the Turnera subulata (Passifloraceae) Draft Genome Reveals the S-Locus Evolved after the Divergence of Turneroideae from Passifloroideae in a Stepwise Manner.</title>
        <authorList>
            <person name="Henning P.M."/>
            <person name="Roalson E.H."/>
            <person name="Mir W."/>
            <person name="McCubbin A.G."/>
            <person name="Shore J.S."/>
        </authorList>
    </citation>
    <scope>NUCLEOTIDE SEQUENCE</scope>
    <source>
        <strain evidence="2">F60SS</strain>
    </source>
</reference>
<organism evidence="2 3">
    <name type="scientific">Turnera subulata</name>
    <dbReference type="NCBI Taxonomy" id="218843"/>
    <lineage>
        <taxon>Eukaryota</taxon>
        <taxon>Viridiplantae</taxon>
        <taxon>Streptophyta</taxon>
        <taxon>Embryophyta</taxon>
        <taxon>Tracheophyta</taxon>
        <taxon>Spermatophyta</taxon>
        <taxon>Magnoliopsida</taxon>
        <taxon>eudicotyledons</taxon>
        <taxon>Gunneridae</taxon>
        <taxon>Pentapetalae</taxon>
        <taxon>rosids</taxon>
        <taxon>fabids</taxon>
        <taxon>Malpighiales</taxon>
        <taxon>Passifloraceae</taxon>
        <taxon>Turnera</taxon>
    </lineage>
</organism>
<evidence type="ECO:0000313" key="3">
    <source>
        <dbReference type="Proteomes" id="UP001141552"/>
    </source>
</evidence>
<comment type="caution">
    <text evidence="2">The sequence shown here is derived from an EMBL/GenBank/DDBJ whole genome shotgun (WGS) entry which is preliminary data.</text>
</comment>
<sequence length="267" mass="29622">MTTRETNCLYPSVALFVPWIFFCSCQEDKYIEGLKSKYGEDLSNAPSIDRSLWLDSVGGIKKGRVFGSGEPSRKFTESIYSNGSVTSLKVVGEEPFEVIVQREINAVKEQLLDTVKEQIVDTVKDTVKCQISDTIRSEMSEHFGQMMQMFLAQMNPQFRASEYVTRPAVMPCGTRPLEQQQWTNLPFGHLSFTGQQQMMHTVGASSSQPWQQALSSSMPTFPSVSTAAPPVDQPTYVNFPNSIPMPSGPPPRPASKNNSAGSHQSTH</sequence>
<accession>A0A9Q0JCV5</accession>
<dbReference type="EMBL" id="JAKUCV010004092">
    <property type="protein sequence ID" value="KAJ4836522.1"/>
    <property type="molecule type" value="Genomic_DNA"/>
</dbReference>
<dbReference type="PROSITE" id="PS51257">
    <property type="entry name" value="PROKAR_LIPOPROTEIN"/>
    <property type="match status" value="1"/>
</dbReference>
<reference evidence="2" key="1">
    <citation type="submission" date="2022-02" db="EMBL/GenBank/DDBJ databases">
        <authorList>
            <person name="Henning P.M."/>
            <person name="McCubbin A.G."/>
            <person name="Shore J.S."/>
        </authorList>
    </citation>
    <scope>NUCLEOTIDE SEQUENCE</scope>
    <source>
        <strain evidence="2">F60SS</strain>
        <tissue evidence="2">Leaves</tissue>
    </source>
</reference>
<evidence type="ECO:0000313" key="2">
    <source>
        <dbReference type="EMBL" id="KAJ4836522.1"/>
    </source>
</evidence>
<name>A0A9Q0JCV5_9ROSI</name>
<dbReference type="AlphaFoldDB" id="A0A9Q0JCV5"/>